<comment type="caution">
    <text evidence="1">The sequence shown here is derived from an EMBL/GenBank/DDBJ whole genome shotgun (WGS) entry which is preliminary data.</text>
</comment>
<keyword evidence="2" id="KW-1185">Reference proteome</keyword>
<name>A0ACB8XIB7_ARCLA</name>
<protein>
    <submittedName>
        <fullName evidence="1">Uncharacterized protein</fullName>
    </submittedName>
</protein>
<organism evidence="1 2">
    <name type="scientific">Arctium lappa</name>
    <name type="common">Greater burdock</name>
    <name type="synonym">Lappa major</name>
    <dbReference type="NCBI Taxonomy" id="4217"/>
    <lineage>
        <taxon>Eukaryota</taxon>
        <taxon>Viridiplantae</taxon>
        <taxon>Streptophyta</taxon>
        <taxon>Embryophyta</taxon>
        <taxon>Tracheophyta</taxon>
        <taxon>Spermatophyta</taxon>
        <taxon>Magnoliopsida</taxon>
        <taxon>eudicotyledons</taxon>
        <taxon>Gunneridae</taxon>
        <taxon>Pentapetalae</taxon>
        <taxon>asterids</taxon>
        <taxon>campanulids</taxon>
        <taxon>Asterales</taxon>
        <taxon>Asteraceae</taxon>
        <taxon>Carduoideae</taxon>
        <taxon>Cardueae</taxon>
        <taxon>Arctiinae</taxon>
        <taxon>Arctium</taxon>
    </lineage>
</organism>
<dbReference type="Proteomes" id="UP001055879">
    <property type="component" value="Linkage Group LG17"/>
</dbReference>
<reference evidence="2" key="1">
    <citation type="journal article" date="2022" name="Mol. Ecol. Resour.">
        <title>The genomes of chicory, endive, great burdock and yacon provide insights into Asteraceae palaeo-polyploidization history and plant inulin production.</title>
        <authorList>
            <person name="Fan W."/>
            <person name="Wang S."/>
            <person name="Wang H."/>
            <person name="Wang A."/>
            <person name="Jiang F."/>
            <person name="Liu H."/>
            <person name="Zhao H."/>
            <person name="Xu D."/>
            <person name="Zhang Y."/>
        </authorList>
    </citation>
    <scope>NUCLEOTIDE SEQUENCE [LARGE SCALE GENOMIC DNA]</scope>
    <source>
        <strain evidence="2">cv. Niubang</strain>
    </source>
</reference>
<proteinExistence type="predicted"/>
<evidence type="ECO:0000313" key="1">
    <source>
        <dbReference type="EMBL" id="KAI3667618.1"/>
    </source>
</evidence>
<sequence length="199" mass="22470">MLSAIPKFLLIEISSRLLDLIQRYPNQNAKDTNVPPINSTSRTIEEIISYRTHISGDRVPPIWPHAIEDGYSTCVTQRYGEDPSQHPTFDTDLWQEVSGGVKKGRTFGFGYHTDPNAILAGTSSGGGAASSRQEIEDLKLQLQELKEREERRTVEEEARRAEELARQRERDAQYEHMCELVKQFYSSQSSGAPPPPPPM</sequence>
<evidence type="ECO:0000313" key="2">
    <source>
        <dbReference type="Proteomes" id="UP001055879"/>
    </source>
</evidence>
<gene>
    <name evidence="1" type="ORF">L6452_42684</name>
</gene>
<reference evidence="1 2" key="2">
    <citation type="journal article" date="2022" name="Mol. Ecol. Resour.">
        <title>The genomes of chicory, endive, great burdock and yacon provide insights into Asteraceae paleo-polyploidization history and plant inulin production.</title>
        <authorList>
            <person name="Fan W."/>
            <person name="Wang S."/>
            <person name="Wang H."/>
            <person name="Wang A."/>
            <person name="Jiang F."/>
            <person name="Liu H."/>
            <person name="Zhao H."/>
            <person name="Xu D."/>
            <person name="Zhang Y."/>
        </authorList>
    </citation>
    <scope>NUCLEOTIDE SEQUENCE [LARGE SCALE GENOMIC DNA]</scope>
    <source>
        <strain evidence="2">cv. Niubang</strain>
    </source>
</reference>
<accession>A0ACB8XIB7</accession>
<dbReference type="EMBL" id="CM042063">
    <property type="protein sequence ID" value="KAI3667618.1"/>
    <property type="molecule type" value="Genomic_DNA"/>
</dbReference>